<organism evidence="3 4">
    <name type="scientific">Pseudopedobacter saltans (strain ATCC 51119 / DSM 12145 / JCM 21818 / CCUG 39354 / LMG 10337 / NBRC 100064 / NCIMB 13643)</name>
    <name type="common">Pedobacter saltans</name>
    <dbReference type="NCBI Taxonomy" id="762903"/>
    <lineage>
        <taxon>Bacteria</taxon>
        <taxon>Pseudomonadati</taxon>
        <taxon>Bacteroidota</taxon>
        <taxon>Sphingobacteriia</taxon>
        <taxon>Sphingobacteriales</taxon>
        <taxon>Sphingobacteriaceae</taxon>
        <taxon>Pseudopedobacter</taxon>
    </lineage>
</organism>
<sequence length="288" mass="32320">MMKRYLFIVALLMPLFLFAQDRPEIILKRNTKGLVTFKVSLVNKGPLEIDWGNGEKKSYDVNDESKINDATVISEEVKKSTTIKIYAKGIKVFSCFDQFLTFLDVSAAPDLVTLDCGKNILRNINVSANKNLRSLMASDVRLSVLDVSANKRLTYLNCSYNYLKTINLTNNINLSNLNISDNLLDQLDLSKQKSLRTLNLSGNRFRQLEVKGFTEIKFLDVTYNKLDACALNELYAHLPNNVVEEQAPEKKINLLIANNRGLVSSETSIAVQKGWNVDVEGKGSGNCL</sequence>
<dbReference type="EMBL" id="CP002545">
    <property type="protein sequence ID" value="ADY53608.1"/>
    <property type="molecule type" value="Genomic_DNA"/>
</dbReference>
<keyword evidence="1" id="KW-0433">Leucine-rich repeat</keyword>
<dbReference type="AlphaFoldDB" id="F0SA44"/>
<dbReference type="GO" id="GO:0035591">
    <property type="term" value="F:signaling adaptor activity"/>
    <property type="evidence" value="ECO:0007669"/>
    <property type="project" value="TreeGrafter"/>
</dbReference>
<keyword evidence="2" id="KW-0677">Repeat</keyword>
<evidence type="ECO:0000256" key="2">
    <source>
        <dbReference type="ARBA" id="ARBA00022737"/>
    </source>
</evidence>
<dbReference type="InterPro" id="IPR032675">
    <property type="entry name" value="LRR_dom_sf"/>
</dbReference>
<evidence type="ECO:0000313" key="3">
    <source>
        <dbReference type="EMBL" id="ADY53608.1"/>
    </source>
</evidence>
<dbReference type="eggNOG" id="COG4886">
    <property type="taxonomic scope" value="Bacteria"/>
</dbReference>
<dbReference type="PROSITE" id="PS51450">
    <property type="entry name" value="LRR"/>
    <property type="match status" value="1"/>
</dbReference>
<dbReference type="OrthoDB" id="1089469at2"/>
<dbReference type="Proteomes" id="UP000000310">
    <property type="component" value="Chromosome"/>
</dbReference>
<dbReference type="InterPro" id="IPR001611">
    <property type="entry name" value="Leu-rich_rpt"/>
</dbReference>
<dbReference type="HOGENOM" id="CLU_966014_0_0_10"/>
<name>F0SA44_PSESL</name>
<dbReference type="KEGG" id="psn:Pedsa_3069"/>
<reference evidence="3 4" key="1">
    <citation type="journal article" date="2011" name="Stand. Genomic Sci.">
        <title>Complete genome sequence of the gliding, heparinolytic Pedobacter saltans type strain (113).</title>
        <authorList>
            <person name="Liolios K."/>
            <person name="Sikorski J."/>
            <person name="Lu M."/>
            <person name="Nolan M."/>
            <person name="Lapidus A."/>
            <person name="Lucas S."/>
            <person name="Hammon N."/>
            <person name="Deshpande S."/>
            <person name="Cheng J.F."/>
            <person name="Tapia R."/>
            <person name="Han C."/>
            <person name="Goodwin L."/>
            <person name="Pitluck S."/>
            <person name="Huntemann M."/>
            <person name="Ivanova N."/>
            <person name="Pagani I."/>
            <person name="Mavromatis K."/>
            <person name="Ovchinikova G."/>
            <person name="Pati A."/>
            <person name="Chen A."/>
            <person name="Palaniappan K."/>
            <person name="Land M."/>
            <person name="Hauser L."/>
            <person name="Brambilla E.M."/>
            <person name="Kotsyurbenko O."/>
            <person name="Rohde M."/>
            <person name="Tindall B.J."/>
            <person name="Abt B."/>
            <person name="Goker M."/>
            <person name="Detter J.C."/>
            <person name="Woyke T."/>
            <person name="Bristow J."/>
            <person name="Eisen J.A."/>
            <person name="Markowitz V."/>
            <person name="Hugenholtz P."/>
            <person name="Klenk H.P."/>
            <person name="Kyrpides N.C."/>
        </authorList>
    </citation>
    <scope>NUCLEOTIDE SEQUENCE [LARGE SCALE GENOMIC DNA]</scope>
    <source>
        <strain evidence="4">ATCC 51119 / DSM 12145 / JCM 21818 / LMG 10337 / NBRC 100064 / NCIMB 13643</strain>
    </source>
</reference>
<dbReference type="InterPro" id="IPR052574">
    <property type="entry name" value="CDIRP"/>
</dbReference>
<gene>
    <name evidence="3" type="ordered locus">Pedsa_3069</name>
</gene>
<dbReference type="Gene3D" id="3.80.10.10">
    <property type="entry name" value="Ribonuclease Inhibitor"/>
    <property type="match status" value="1"/>
</dbReference>
<accession>F0SA44</accession>
<dbReference type="PANTHER" id="PTHR47566:SF1">
    <property type="entry name" value="PROTEIN NUD1"/>
    <property type="match status" value="1"/>
</dbReference>
<protein>
    <submittedName>
        <fullName evidence="3">Uncharacterized protein</fullName>
    </submittedName>
</protein>
<dbReference type="SUPFAM" id="SSF52058">
    <property type="entry name" value="L domain-like"/>
    <property type="match status" value="1"/>
</dbReference>
<proteinExistence type="predicted"/>
<dbReference type="RefSeq" id="WP_013634093.1">
    <property type="nucleotide sequence ID" value="NC_015177.1"/>
</dbReference>
<dbReference type="STRING" id="762903.Pedsa_3069"/>
<reference evidence="4" key="2">
    <citation type="submission" date="2011-02" db="EMBL/GenBank/DDBJ databases">
        <title>The complete genome of Pedobacter saltans DSM 12145.</title>
        <authorList>
            <consortium name="US DOE Joint Genome Institute (JGI-PGF)"/>
            <person name="Lucas S."/>
            <person name="Copeland A."/>
            <person name="Lapidus A."/>
            <person name="Bruce D."/>
            <person name="Goodwin L."/>
            <person name="Pitluck S."/>
            <person name="Kyrpides N."/>
            <person name="Mavromatis K."/>
            <person name="Pagani I."/>
            <person name="Ivanova N."/>
            <person name="Ovchinnikova G."/>
            <person name="Lu M."/>
            <person name="Detter J.C."/>
            <person name="Han C."/>
            <person name="Land M."/>
            <person name="Hauser L."/>
            <person name="Markowitz V."/>
            <person name="Cheng J.-F."/>
            <person name="Hugenholtz P."/>
            <person name="Woyke T."/>
            <person name="Wu D."/>
            <person name="Tindall B."/>
            <person name="Pomrenke H.G."/>
            <person name="Brambilla E."/>
            <person name="Klenk H.-P."/>
            <person name="Eisen J.A."/>
        </authorList>
    </citation>
    <scope>NUCLEOTIDE SEQUENCE [LARGE SCALE GENOMIC DNA]</scope>
    <source>
        <strain evidence="4">ATCC 51119 / DSM 12145 / JCM 21818 / LMG 10337 / NBRC 100064 / NCIMB 13643</strain>
    </source>
</reference>
<evidence type="ECO:0000313" key="4">
    <source>
        <dbReference type="Proteomes" id="UP000000310"/>
    </source>
</evidence>
<dbReference type="PANTHER" id="PTHR47566">
    <property type="match status" value="1"/>
</dbReference>
<keyword evidence="4" id="KW-1185">Reference proteome</keyword>
<evidence type="ECO:0000256" key="1">
    <source>
        <dbReference type="ARBA" id="ARBA00022614"/>
    </source>
</evidence>